<organism evidence="2 3">
    <name type="scientific">Cercospora zeae-maydis SCOH1-5</name>
    <dbReference type="NCBI Taxonomy" id="717836"/>
    <lineage>
        <taxon>Eukaryota</taxon>
        <taxon>Fungi</taxon>
        <taxon>Dikarya</taxon>
        <taxon>Ascomycota</taxon>
        <taxon>Pezizomycotina</taxon>
        <taxon>Dothideomycetes</taxon>
        <taxon>Dothideomycetidae</taxon>
        <taxon>Mycosphaerellales</taxon>
        <taxon>Mycosphaerellaceae</taxon>
        <taxon>Cercospora</taxon>
    </lineage>
</organism>
<gene>
    <name evidence="2" type="ORF">CERZMDRAFT_101872</name>
</gene>
<dbReference type="OrthoDB" id="10331687at2759"/>
<name>A0A6A6F252_9PEZI</name>
<reference evidence="2" key="1">
    <citation type="journal article" date="2020" name="Stud. Mycol.">
        <title>101 Dothideomycetes genomes: a test case for predicting lifestyles and emergence of pathogens.</title>
        <authorList>
            <person name="Haridas S."/>
            <person name="Albert R."/>
            <person name="Binder M."/>
            <person name="Bloem J."/>
            <person name="Labutti K."/>
            <person name="Salamov A."/>
            <person name="Andreopoulos B."/>
            <person name="Baker S."/>
            <person name="Barry K."/>
            <person name="Bills G."/>
            <person name="Bluhm B."/>
            <person name="Cannon C."/>
            <person name="Castanera R."/>
            <person name="Culley D."/>
            <person name="Daum C."/>
            <person name="Ezra D."/>
            <person name="Gonzalez J."/>
            <person name="Henrissat B."/>
            <person name="Kuo A."/>
            <person name="Liang C."/>
            <person name="Lipzen A."/>
            <person name="Lutzoni F."/>
            <person name="Magnuson J."/>
            <person name="Mondo S."/>
            <person name="Nolan M."/>
            <person name="Ohm R."/>
            <person name="Pangilinan J."/>
            <person name="Park H.-J."/>
            <person name="Ramirez L."/>
            <person name="Alfaro M."/>
            <person name="Sun H."/>
            <person name="Tritt A."/>
            <person name="Yoshinaga Y."/>
            <person name="Zwiers L.-H."/>
            <person name="Turgeon B."/>
            <person name="Goodwin S."/>
            <person name="Spatafora J."/>
            <person name="Crous P."/>
            <person name="Grigoriev I."/>
        </authorList>
    </citation>
    <scope>NUCLEOTIDE SEQUENCE</scope>
    <source>
        <strain evidence="2">SCOH1-5</strain>
    </source>
</reference>
<protein>
    <submittedName>
        <fullName evidence="2">Uncharacterized protein</fullName>
    </submittedName>
</protein>
<keyword evidence="3" id="KW-1185">Reference proteome</keyword>
<feature type="compositionally biased region" description="Basic and acidic residues" evidence="1">
    <location>
        <begin position="277"/>
        <end position="289"/>
    </location>
</feature>
<feature type="region of interest" description="Disordered" evidence="1">
    <location>
        <begin position="313"/>
        <end position="339"/>
    </location>
</feature>
<feature type="region of interest" description="Disordered" evidence="1">
    <location>
        <begin position="271"/>
        <end position="291"/>
    </location>
</feature>
<proteinExistence type="predicted"/>
<feature type="compositionally biased region" description="Basic and acidic residues" evidence="1">
    <location>
        <begin position="407"/>
        <end position="417"/>
    </location>
</feature>
<accession>A0A6A6F252</accession>
<sequence>MCATLPSWDRGRCTAYAFLRDPVQAGFLPTSLAGIARRACLQPGAQLDVTASQRASRQLQVYILDTLQEIADRASDDFSAHVRKLPPAEAVLLYQAFELPPTVRARWSPPDASSTRRNRVYSLRMASTLAGVQVPSVADQQMLHALAALYAKALFFDFLASFITSLNSASQHRCRLAVDVTSSLEAHTFEMLLPFLRNRSTDPPALDTGPLMYALLNMTNSTFRHLQDHVNRHGVAVFPLLHPVDVDHDDYYEDEDDRTLGSTTGDRRRAKTFIGDNARDRNGENDAGLRRPLPRSIFDQAWKTFALAEAQKWGKMRTGPTKQPSRSDSSSSSTQASCPSRPAWLQCLADSLPWSSQSWWFGDLDATARRLATQAVWAFWQTGASPDWYTYDRPSNRGRGARNAGSQRRDVEEERVSSQETEDGEEGKEQIGAGPLYLQDMDHVFSWGLNSCDDL</sequence>
<feature type="compositionally biased region" description="Low complexity" evidence="1">
    <location>
        <begin position="326"/>
        <end position="339"/>
    </location>
</feature>
<evidence type="ECO:0000313" key="2">
    <source>
        <dbReference type="EMBL" id="KAF2208025.1"/>
    </source>
</evidence>
<dbReference type="EMBL" id="ML992698">
    <property type="protein sequence ID" value="KAF2208025.1"/>
    <property type="molecule type" value="Genomic_DNA"/>
</dbReference>
<evidence type="ECO:0000313" key="3">
    <source>
        <dbReference type="Proteomes" id="UP000799539"/>
    </source>
</evidence>
<dbReference type="Proteomes" id="UP000799539">
    <property type="component" value="Unassembled WGS sequence"/>
</dbReference>
<evidence type="ECO:0000256" key="1">
    <source>
        <dbReference type="SAM" id="MobiDB-lite"/>
    </source>
</evidence>
<dbReference type="AlphaFoldDB" id="A0A6A6F252"/>
<feature type="region of interest" description="Disordered" evidence="1">
    <location>
        <begin position="390"/>
        <end position="433"/>
    </location>
</feature>